<dbReference type="RefSeq" id="WP_340519747.1">
    <property type="nucleotide sequence ID" value="NZ_FMSH01000014.1"/>
</dbReference>
<name>A0A1K0J340_CUPNE</name>
<dbReference type="AlphaFoldDB" id="A0A1K0J340"/>
<protein>
    <submittedName>
        <fullName evidence="1">Uncharacterized protein</fullName>
    </submittedName>
</protein>
<organism evidence="1">
    <name type="scientific">Cupriavidus necator</name>
    <name type="common">Alcaligenes eutrophus</name>
    <name type="synonym">Ralstonia eutropha</name>
    <dbReference type="NCBI Taxonomy" id="106590"/>
    <lineage>
        <taxon>Bacteria</taxon>
        <taxon>Pseudomonadati</taxon>
        <taxon>Pseudomonadota</taxon>
        <taxon>Betaproteobacteria</taxon>
        <taxon>Burkholderiales</taxon>
        <taxon>Burkholderiaceae</taxon>
        <taxon>Cupriavidus</taxon>
    </lineage>
</organism>
<sequence length="78" mass="8804">MRCLQVRAVALTSDRDTNRDKDVETIWCGEFTRLQQLVTENGNDLLIERAMGIGQVPLKVVDATRQISESNTAKRTLN</sequence>
<accession>A0A1K0J340</accession>
<gene>
    <name evidence="1" type="ORF">CNECB9_1100029</name>
</gene>
<evidence type="ECO:0000313" key="1">
    <source>
        <dbReference type="EMBL" id="SCU73438.1"/>
    </source>
</evidence>
<dbReference type="EMBL" id="FMSH01000014">
    <property type="protein sequence ID" value="SCU73438.1"/>
    <property type="molecule type" value="Genomic_DNA"/>
</dbReference>
<reference evidence="1" key="1">
    <citation type="submission" date="2016-09" db="EMBL/GenBank/DDBJ databases">
        <authorList>
            <person name="Capua I."/>
            <person name="De Benedictis P."/>
            <person name="Joannis T."/>
            <person name="Lombin L.H."/>
            <person name="Cattoli G."/>
        </authorList>
    </citation>
    <scope>NUCLEOTIDE SEQUENCE</scope>
    <source>
        <strain evidence="1">B9</strain>
    </source>
</reference>
<proteinExistence type="predicted"/>